<dbReference type="InterPro" id="IPR039653">
    <property type="entry name" value="Prenyltransferase"/>
</dbReference>
<feature type="transmembrane region" description="Helical" evidence="9">
    <location>
        <begin position="310"/>
        <end position="333"/>
    </location>
</feature>
<sequence length="337" mass="36735">MAVTTTAKMTTNASLDVQYGGNTKSGWLEYLPESWLPFVQLARLSPPAGLFLIFFPHLFGILHATIHTGLTATDVLRASALMFGGSLFVSNAIHIWNDLIDAPLDAKVERTRHRPIPRGAVSPTAALVFTISQAVGAALFLPLMPTGFIRTTLYSIPGIVGWTYYPWAKRYTYYPQVVLGFCLSWGIVMGSLAGGFVPFTTDGLWIFVDPSSFCLFAACTLWAIVYDTIYAHQDLSDDKKAGIKSLAVLYEGRTKPLLWQLLMAMTALLIICGSLSGMSIIFYSVAVLGSATSLGAMVWNVDLKDSRSCWFWFSNGFWLAGGSIAAGLIMEILNVGV</sequence>
<dbReference type="FunFam" id="1.20.120.1780:FF:000001">
    <property type="entry name" value="4-hydroxybenzoate octaprenyltransferase"/>
    <property type="match status" value="1"/>
</dbReference>
<comment type="pathway">
    <text evidence="9">Cofactor biosynthesis; ubiquinone biosynthesis.</text>
</comment>
<comment type="cofactor">
    <cofactor evidence="1 9">
        <name>Mg(2+)</name>
        <dbReference type="ChEBI" id="CHEBI:18420"/>
    </cofactor>
</comment>
<evidence type="ECO:0000256" key="6">
    <source>
        <dbReference type="ARBA" id="ARBA00022692"/>
    </source>
</evidence>
<comment type="catalytic activity">
    <reaction evidence="9">
        <text>an all-trans-polyprenyl diphosphate + 4-hydroxybenzoate = a 4-hydroxy-3-(all-trans-polyprenyl)benzoate + diphosphate</text>
        <dbReference type="Rhea" id="RHEA:44504"/>
        <dbReference type="Rhea" id="RHEA-COMP:9514"/>
        <dbReference type="Rhea" id="RHEA-COMP:9564"/>
        <dbReference type="ChEBI" id="CHEBI:17879"/>
        <dbReference type="ChEBI" id="CHEBI:33019"/>
        <dbReference type="ChEBI" id="CHEBI:58914"/>
        <dbReference type="ChEBI" id="CHEBI:78396"/>
        <dbReference type="EC" id="2.5.1.39"/>
    </reaction>
</comment>
<dbReference type="GO" id="GO:0016114">
    <property type="term" value="P:terpenoid biosynthetic process"/>
    <property type="evidence" value="ECO:0007669"/>
    <property type="project" value="UniProtKB-UniPathway"/>
</dbReference>
<dbReference type="GO" id="GO:0005743">
    <property type="term" value="C:mitochondrial inner membrane"/>
    <property type="evidence" value="ECO:0007669"/>
    <property type="project" value="UniProtKB-SubCell"/>
</dbReference>
<dbReference type="Gene3D" id="1.10.357.140">
    <property type="entry name" value="UbiA prenyltransferase"/>
    <property type="match status" value="1"/>
</dbReference>
<comment type="similarity">
    <text evidence="4 9">Belongs to the UbiA prenyltransferase family.</text>
</comment>
<evidence type="ECO:0000313" key="11">
    <source>
        <dbReference type="Proteomes" id="UP000541154"/>
    </source>
</evidence>
<evidence type="ECO:0000313" key="10">
    <source>
        <dbReference type="EMBL" id="KAF5859917.1"/>
    </source>
</evidence>
<feature type="transmembrane region" description="Helical" evidence="9">
    <location>
        <begin position="48"/>
        <end position="66"/>
    </location>
</feature>
<dbReference type="InterPro" id="IPR044878">
    <property type="entry name" value="UbiA_sf"/>
</dbReference>
<feature type="transmembrane region" description="Helical" evidence="9">
    <location>
        <begin position="120"/>
        <end position="141"/>
    </location>
</feature>
<dbReference type="EC" id="2.5.1.39" evidence="9"/>
<evidence type="ECO:0000256" key="2">
    <source>
        <dbReference type="ARBA" id="ARBA00004141"/>
    </source>
</evidence>
<dbReference type="AlphaFoldDB" id="A0A8H6A303"/>
<keyword evidence="5 9" id="KW-0808">Transferase</keyword>
<feature type="transmembrane region" description="Helical" evidence="9">
    <location>
        <begin position="261"/>
        <end position="290"/>
    </location>
</feature>
<dbReference type="Proteomes" id="UP000541154">
    <property type="component" value="Unassembled WGS sequence"/>
</dbReference>
<feature type="transmembrane region" description="Helical" evidence="9">
    <location>
        <begin position="203"/>
        <end position="225"/>
    </location>
</feature>
<dbReference type="Pfam" id="PF01040">
    <property type="entry name" value="UbiA"/>
    <property type="match status" value="1"/>
</dbReference>
<name>A0A8H6A303_PETAA</name>
<dbReference type="InterPro" id="IPR030470">
    <property type="entry name" value="UbiA_prenylTrfase_CS"/>
</dbReference>
<accession>A0A8H6A303</accession>
<gene>
    <name evidence="10" type="ORF">ETB97_002231</name>
</gene>
<dbReference type="UniPathway" id="UPA00213"/>
<evidence type="ECO:0000256" key="3">
    <source>
        <dbReference type="ARBA" id="ARBA00004721"/>
    </source>
</evidence>
<dbReference type="HAMAP" id="MF_01635">
    <property type="entry name" value="UbiA"/>
    <property type="match status" value="1"/>
</dbReference>
<dbReference type="GO" id="GO:0008412">
    <property type="term" value="F:4-hydroxybenzoate polyprenyltransferase activity"/>
    <property type="evidence" value="ECO:0007669"/>
    <property type="project" value="UniProtKB-EC"/>
</dbReference>
<keyword evidence="8 9" id="KW-0472">Membrane</keyword>
<keyword evidence="9" id="KW-0414">Isoprene biosynthesis</keyword>
<keyword evidence="6 9" id="KW-0812">Transmembrane</keyword>
<organism evidence="10 11">
    <name type="scientific">Petromyces alliaceus</name>
    <name type="common">Aspergillus alliaceus</name>
    <dbReference type="NCBI Taxonomy" id="209559"/>
    <lineage>
        <taxon>Eukaryota</taxon>
        <taxon>Fungi</taxon>
        <taxon>Dikarya</taxon>
        <taxon>Ascomycota</taxon>
        <taxon>Pezizomycotina</taxon>
        <taxon>Eurotiomycetes</taxon>
        <taxon>Eurotiomycetidae</taxon>
        <taxon>Eurotiales</taxon>
        <taxon>Aspergillaceae</taxon>
        <taxon>Aspergillus</taxon>
        <taxon>Aspergillus subgen. Circumdati</taxon>
    </lineage>
</organism>
<feature type="transmembrane region" description="Helical" evidence="9">
    <location>
        <begin position="147"/>
        <end position="165"/>
    </location>
</feature>
<keyword evidence="11" id="KW-1185">Reference proteome</keyword>
<feature type="transmembrane region" description="Helical" evidence="9">
    <location>
        <begin position="78"/>
        <end position="99"/>
    </location>
</feature>
<dbReference type="UniPathway" id="UPA00232"/>
<dbReference type="PANTHER" id="PTHR11048:SF39">
    <property type="entry name" value="POLYPRENYL TRANSFERASE AUSN"/>
    <property type="match status" value="1"/>
</dbReference>
<evidence type="ECO:0000256" key="7">
    <source>
        <dbReference type="ARBA" id="ARBA00022989"/>
    </source>
</evidence>
<proteinExistence type="inferred from homology"/>
<comment type="pathway">
    <text evidence="3">Secondary metabolite biosynthesis; terpenoid biosynthesis.</text>
</comment>
<comment type="function">
    <text evidence="9">Catalyzes the prenylation of para-hydroxybenzoate (PHB) with an all-trans polyprenyl group. Mediates the second step in the final reaction sequence of coenzyme Q (CoQ) biosynthesis, which is the condensation of the polyisoprenoid side chain with PHB, generating the first membrane-bound Q intermediate.</text>
</comment>
<comment type="caution">
    <text evidence="10">The sequence shown here is derived from an EMBL/GenBank/DDBJ whole genome shotgun (WGS) entry which is preliminary data.</text>
</comment>
<dbReference type="CDD" id="cd13959">
    <property type="entry name" value="PT_UbiA_COQ2"/>
    <property type="match status" value="1"/>
</dbReference>
<keyword evidence="9" id="KW-0999">Mitochondrion inner membrane</keyword>
<dbReference type="PROSITE" id="PS00943">
    <property type="entry name" value="UBIA"/>
    <property type="match status" value="1"/>
</dbReference>
<keyword evidence="7 9" id="KW-1133">Transmembrane helix</keyword>
<dbReference type="GO" id="GO:0006744">
    <property type="term" value="P:ubiquinone biosynthetic process"/>
    <property type="evidence" value="ECO:0007669"/>
    <property type="project" value="UniProtKB-UniRule"/>
</dbReference>
<comment type="subcellular location">
    <subcellularLocation>
        <location evidence="2">Membrane</location>
        <topology evidence="2">Multi-pass membrane protein</topology>
    </subcellularLocation>
    <subcellularLocation>
        <location evidence="9">Mitochondrion inner membrane</location>
        <topology evidence="9">Multi-pass membrane protein</topology>
        <orientation evidence="9">Matrix side</orientation>
    </subcellularLocation>
</comment>
<dbReference type="Gene3D" id="1.20.120.1780">
    <property type="entry name" value="UbiA prenyltransferase"/>
    <property type="match status" value="1"/>
</dbReference>
<feature type="transmembrane region" description="Helical" evidence="9">
    <location>
        <begin position="177"/>
        <end position="197"/>
    </location>
</feature>
<evidence type="ECO:0000256" key="1">
    <source>
        <dbReference type="ARBA" id="ARBA00001946"/>
    </source>
</evidence>
<dbReference type="InterPro" id="IPR000537">
    <property type="entry name" value="UbiA_prenyltransferase"/>
</dbReference>
<evidence type="ECO:0000256" key="4">
    <source>
        <dbReference type="ARBA" id="ARBA00005985"/>
    </source>
</evidence>
<protein>
    <recommendedName>
        <fullName evidence="9">4-hydroxybenzoate polyprenyltransferase, mitochondrial</fullName>
        <shortName evidence="9">4-HB polyprenyltransferase</shortName>
        <ecNumber evidence="9">2.5.1.39</ecNumber>
    </recommendedName>
    <alternativeName>
        <fullName evidence="9">Para-hydroxybenzoate--polyprenyltransferase</fullName>
        <shortName evidence="9">PHB:PPT</shortName>
        <shortName evidence="9">PHB:polyprenyltransferase</shortName>
    </alternativeName>
</protein>
<keyword evidence="9" id="KW-0831">Ubiquinone biosynthesis</keyword>
<dbReference type="PANTHER" id="PTHR11048">
    <property type="entry name" value="PRENYLTRANSFERASES"/>
    <property type="match status" value="1"/>
</dbReference>
<reference evidence="10 11" key="1">
    <citation type="submission" date="2019-04" db="EMBL/GenBank/DDBJ databases">
        <title>Aspergillus burnettii sp. nov., novel species from soil in southeast Queensland.</title>
        <authorList>
            <person name="Gilchrist C.L.M."/>
            <person name="Pitt J.I."/>
            <person name="Lange L."/>
            <person name="Lacey H.J."/>
            <person name="Vuong D."/>
            <person name="Midgley D.J."/>
            <person name="Greenfield P."/>
            <person name="Bradbury M."/>
            <person name="Lacey E."/>
            <person name="Busk P.K."/>
            <person name="Pilgaard B."/>
            <person name="Chooi Y.H."/>
            <person name="Piggott A.M."/>
        </authorList>
    </citation>
    <scope>NUCLEOTIDE SEQUENCE [LARGE SCALE GENOMIC DNA]</scope>
    <source>
        <strain evidence="10 11">FRR 5400</strain>
    </source>
</reference>
<dbReference type="InterPro" id="IPR006370">
    <property type="entry name" value="HB_polyprenyltransferase-like"/>
</dbReference>
<evidence type="ECO:0000256" key="5">
    <source>
        <dbReference type="ARBA" id="ARBA00022679"/>
    </source>
</evidence>
<evidence type="ECO:0000256" key="8">
    <source>
        <dbReference type="ARBA" id="ARBA00023136"/>
    </source>
</evidence>
<keyword evidence="9" id="KW-0496">Mitochondrion</keyword>
<evidence type="ECO:0000256" key="9">
    <source>
        <dbReference type="HAMAP-Rule" id="MF_03189"/>
    </source>
</evidence>
<dbReference type="EMBL" id="SPNV01000148">
    <property type="protein sequence ID" value="KAF5859917.1"/>
    <property type="molecule type" value="Genomic_DNA"/>
</dbReference>